<name>A0A067NMX4_PLEO1</name>
<dbReference type="OrthoDB" id="10309366at2759"/>
<organism evidence="2 3">
    <name type="scientific">Pleurotus ostreatus (strain PC15)</name>
    <name type="common">Oyster mushroom</name>
    <dbReference type="NCBI Taxonomy" id="1137138"/>
    <lineage>
        <taxon>Eukaryota</taxon>
        <taxon>Fungi</taxon>
        <taxon>Dikarya</taxon>
        <taxon>Basidiomycota</taxon>
        <taxon>Agaricomycotina</taxon>
        <taxon>Agaricomycetes</taxon>
        <taxon>Agaricomycetidae</taxon>
        <taxon>Agaricales</taxon>
        <taxon>Pleurotineae</taxon>
        <taxon>Pleurotaceae</taxon>
        <taxon>Pleurotus</taxon>
    </lineage>
</organism>
<gene>
    <name evidence="2" type="ORF">PLEOSDRAFT_1078009</name>
</gene>
<evidence type="ECO:0000313" key="3">
    <source>
        <dbReference type="Proteomes" id="UP000027073"/>
    </source>
</evidence>
<evidence type="ECO:0000313" key="2">
    <source>
        <dbReference type="EMBL" id="KDQ25472.1"/>
    </source>
</evidence>
<feature type="compositionally biased region" description="Basic and acidic residues" evidence="1">
    <location>
        <begin position="122"/>
        <end position="132"/>
    </location>
</feature>
<proteinExistence type="predicted"/>
<sequence>MGKDTSPVNSPPVRESPAVCRGGASLRRPTQQPGKRHSSTPYARPQKICPTIVPTKSSPDLGSSPIDQKISGLPTPDDIPNADKPRDTVPINICPSPSDSDIELVNTPSSVSSELTTISEDVDMHTENDKSSDSPTSKVPTVELADLSISKDSAIAESAK</sequence>
<protein>
    <submittedName>
        <fullName evidence="2">Uncharacterized protein</fullName>
    </submittedName>
</protein>
<reference evidence="3" key="1">
    <citation type="journal article" date="2014" name="Proc. Natl. Acad. Sci. U.S.A.">
        <title>Extensive sampling of basidiomycete genomes demonstrates inadequacy of the white-rot/brown-rot paradigm for wood decay fungi.</title>
        <authorList>
            <person name="Riley R."/>
            <person name="Salamov A.A."/>
            <person name="Brown D.W."/>
            <person name="Nagy L.G."/>
            <person name="Floudas D."/>
            <person name="Held B.W."/>
            <person name="Levasseur A."/>
            <person name="Lombard V."/>
            <person name="Morin E."/>
            <person name="Otillar R."/>
            <person name="Lindquist E.A."/>
            <person name="Sun H."/>
            <person name="LaButti K.M."/>
            <person name="Schmutz J."/>
            <person name="Jabbour D."/>
            <person name="Luo H."/>
            <person name="Baker S.E."/>
            <person name="Pisabarro A.G."/>
            <person name="Walton J.D."/>
            <person name="Blanchette R.A."/>
            <person name="Henrissat B."/>
            <person name="Martin F."/>
            <person name="Cullen D."/>
            <person name="Hibbett D.S."/>
            <person name="Grigoriev I.V."/>
        </authorList>
    </citation>
    <scope>NUCLEOTIDE SEQUENCE [LARGE SCALE GENOMIC DNA]</scope>
    <source>
        <strain evidence="3">PC15</strain>
    </source>
</reference>
<dbReference type="AlphaFoldDB" id="A0A067NMX4"/>
<dbReference type="HOGENOM" id="CLU_1759584_0_0_1"/>
<dbReference type="VEuPathDB" id="FungiDB:PLEOSDRAFT_1078009"/>
<dbReference type="Proteomes" id="UP000027073">
    <property type="component" value="Unassembled WGS sequence"/>
</dbReference>
<evidence type="ECO:0000256" key="1">
    <source>
        <dbReference type="SAM" id="MobiDB-lite"/>
    </source>
</evidence>
<dbReference type="InParanoid" id="A0A067NMX4"/>
<feature type="compositionally biased region" description="Polar residues" evidence="1">
    <location>
        <begin position="106"/>
        <end position="119"/>
    </location>
</feature>
<feature type="region of interest" description="Disordered" evidence="1">
    <location>
        <begin position="1"/>
        <end position="144"/>
    </location>
</feature>
<dbReference type="EMBL" id="KL198010">
    <property type="protein sequence ID" value="KDQ25472.1"/>
    <property type="molecule type" value="Genomic_DNA"/>
</dbReference>
<accession>A0A067NMX4</accession>